<name>A0A2M8Z9Z5_9FIRM</name>
<dbReference type="Gene3D" id="1.10.10.10">
    <property type="entry name" value="Winged helix-like DNA-binding domain superfamily/Winged helix DNA-binding domain"/>
    <property type="match status" value="1"/>
</dbReference>
<evidence type="ECO:0000313" key="3">
    <source>
        <dbReference type="Proteomes" id="UP000231092"/>
    </source>
</evidence>
<comment type="caution">
    <text evidence="2">The sequence shown here is derived from an EMBL/GenBank/DDBJ whole genome shotgun (WGS) entry which is preliminary data.</text>
</comment>
<dbReference type="InterPro" id="IPR036390">
    <property type="entry name" value="WH_DNA-bd_sf"/>
</dbReference>
<dbReference type="GO" id="GO:0003700">
    <property type="term" value="F:DNA-binding transcription factor activity"/>
    <property type="evidence" value="ECO:0007669"/>
    <property type="project" value="InterPro"/>
</dbReference>
<evidence type="ECO:0000313" key="2">
    <source>
        <dbReference type="EMBL" id="PJJ30259.1"/>
    </source>
</evidence>
<dbReference type="Pfam" id="PF12802">
    <property type="entry name" value="MarR_2"/>
    <property type="match status" value="1"/>
</dbReference>
<gene>
    <name evidence="2" type="ORF">H171_3847</name>
</gene>
<protein>
    <submittedName>
        <fullName evidence="2">DNA-binding MarR family transcriptional regulator</fullName>
    </submittedName>
</protein>
<keyword evidence="2" id="KW-0238">DNA-binding</keyword>
<organism evidence="2 3">
    <name type="scientific">[Clostridium] celerecrescens 18A</name>
    <dbReference type="NCBI Taxonomy" id="1286362"/>
    <lineage>
        <taxon>Bacteria</taxon>
        <taxon>Bacillati</taxon>
        <taxon>Bacillota</taxon>
        <taxon>Clostridia</taxon>
        <taxon>Lachnospirales</taxon>
        <taxon>Lachnospiraceae</taxon>
        <taxon>Lacrimispora</taxon>
    </lineage>
</organism>
<dbReference type="AlphaFoldDB" id="A0A2M8Z9Z5"/>
<proteinExistence type="predicted"/>
<dbReference type="SUPFAM" id="SSF46785">
    <property type="entry name" value="Winged helix' DNA-binding domain"/>
    <property type="match status" value="1"/>
</dbReference>
<dbReference type="PROSITE" id="PS50995">
    <property type="entry name" value="HTH_MARR_2"/>
    <property type="match status" value="1"/>
</dbReference>
<dbReference type="GO" id="GO:0003677">
    <property type="term" value="F:DNA binding"/>
    <property type="evidence" value="ECO:0007669"/>
    <property type="project" value="UniProtKB-KW"/>
</dbReference>
<dbReference type="InterPro" id="IPR036388">
    <property type="entry name" value="WH-like_DNA-bd_sf"/>
</dbReference>
<dbReference type="OrthoDB" id="3231996at2"/>
<feature type="domain" description="HTH marR-type" evidence="1">
    <location>
        <begin position="1"/>
        <end position="138"/>
    </location>
</feature>
<dbReference type="RefSeq" id="WP_100306535.1">
    <property type="nucleotide sequence ID" value="NZ_PGET01000001.1"/>
</dbReference>
<dbReference type="EMBL" id="PGET01000001">
    <property type="protein sequence ID" value="PJJ30259.1"/>
    <property type="molecule type" value="Genomic_DNA"/>
</dbReference>
<dbReference type="SMART" id="SM00347">
    <property type="entry name" value="HTH_MARR"/>
    <property type="match status" value="1"/>
</dbReference>
<accession>A0A2M8Z9Z5</accession>
<sequence length="147" mass="16946">MNEQIKKQQGILNQQEKELTAIYRNAALKYGISDSELWVWYALLVLGGEYSQQNICDIWSLPKQTVNSVIANLTKKGYVFLETVPGTRNRKIIRLSEAGKAFGENKVLHIYEAETRAIEKMTEEELKTFIALMGKYITLLREEINME</sequence>
<dbReference type="Proteomes" id="UP000231092">
    <property type="component" value="Unassembled WGS sequence"/>
</dbReference>
<dbReference type="InterPro" id="IPR000835">
    <property type="entry name" value="HTH_MarR-typ"/>
</dbReference>
<reference evidence="2 3" key="1">
    <citation type="submission" date="2017-11" db="EMBL/GenBank/DDBJ databases">
        <title>Understudied soil microbes with underappreciated capabilities: Untangling the Clostridium saccharolyticum group.</title>
        <authorList>
            <person name="Leschine S."/>
        </authorList>
    </citation>
    <scope>NUCLEOTIDE SEQUENCE [LARGE SCALE GENOMIC DNA]</scope>
    <source>
        <strain evidence="2 3">18A</strain>
    </source>
</reference>
<evidence type="ECO:0000259" key="1">
    <source>
        <dbReference type="PROSITE" id="PS50995"/>
    </source>
</evidence>